<sequence length="132" mass="14391">MLTQGDIEFIKQTRAEITANRTHEITVYYPGEGAADPITGEPIGEATIPRTVPSVVTEISSTASTSSERALETGVAIENGDIWFSVDLNFIADIAELITSVKYDAVEYEILAGDKKGIGERNRVEFLGRRIT</sequence>
<organism evidence="1 2">
    <name type="scientific">Niallia taxi</name>
    <dbReference type="NCBI Taxonomy" id="2499688"/>
    <lineage>
        <taxon>Bacteria</taxon>
        <taxon>Bacillati</taxon>
        <taxon>Bacillota</taxon>
        <taxon>Bacilli</taxon>
        <taxon>Bacillales</taxon>
        <taxon>Bacillaceae</taxon>
        <taxon>Niallia</taxon>
    </lineage>
</organism>
<gene>
    <name evidence="1" type="ORF">EM808_24570</name>
</gene>
<keyword evidence="2" id="KW-1185">Reference proteome</keyword>
<reference evidence="1 2" key="1">
    <citation type="submission" date="2019-01" db="EMBL/GenBank/DDBJ databases">
        <title>Bacillus sp. M5HDSG1-1, whole genome shotgun sequence.</title>
        <authorList>
            <person name="Tuo L."/>
        </authorList>
    </citation>
    <scope>NUCLEOTIDE SEQUENCE [LARGE SCALE GENOMIC DNA]</scope>
    <source>
        <strain evidence="1 2">M5HDSG1-1</strain>
    </source>
</reference>
<accession>A0A437K4H4</accession>
<evidence type="ECO:0000313" key="1">
    <source>
        <dbReference type="EMBL" id="RVT57403.1"/>
    </source>
</evidence>
<comment type="caution">
    <text evidence="1">The sequence shown here is derived from an EMBL/GenBank/DDBJ whole genome shotgun (WGS) entry which is preliminary data.</text>
</comment>
<evidence type="ECO:0000313" key="2">
    <source>
        <dbReference type="Proteomes" id="UP000288024"/>
    </source>
</evidence>
<name>A0A437K4H4_9BACI</name>
<protein>
    <submittedName>
        <fullName evidence="1">Uncharacterized protein</fullName>
    </submittedName>
</protein>
<dbReference type="Proteomes" id="UP000288024">
    <property type="component" value="Unassembled WGS sequence"/>
</dbReference>
<dbReference type="RefSeq" id="WP_127741834.1">
    <property type="nucleotide sequence ID" value="NZ_RZTZ01000017.1"/>
</dbReference>
<dbReference type="AlphaFoldDB" id="A0A437K4H4"/>
<dbReference type="EMBL" id="RZTZ01000017">
    <property type="protein sequence ID" value="RVT57403.1"/>
    <property type="molecule type" value="Genomic_DNA"/>
</dbReference>
<proteinExistence type="predicted"/>